<dbReference type="Proteomes" id="UP000287394">
    <property type="component" value="Chromosome"/>
</dbReference>
<dbReference type="PROSITE" id="PS00409">
    <property type="entry name" value="PROKAR_NTER_METHYL"/>
    <property type="match status" value="1"/>
</dbReference>
<evidence type="ECO:0000313" key="2">
    <source>
        <dbReference type="Proteomes" id="UP000287394"/>
    </source>
</evidence>
<dbReference type="InterPro" id="IPR045584">
    <property type="entry name" value="Pilin-like"/>
</dbReference>
<dbReference type="EMBL" id="AP025739">
    <property type="protein sequence ID" value="BDI33812.1"/>
    <property type="molecule type" value="Genomic_DNA"/>
</dbReference>
<dbReference type="SUPFAM" id="SSF54523">
    <property type="entry name" value="Pili subunits"/>
    <property type="match status" value="1"/>
</dbReference>
<proteinExistence type="predicted"/>
<evidence type="ECO:0000313" key="1">
    <source>
        <dbReference type="EMBL" id="BDI33812.1"/>
    </source>
</evidence>
<name>A0A402CZW0_9BACT</name>
<dbReference type="AlphaFoldDB" id="A0A402CZW0"/>
<dbReference type="NCBIfam" id="TIGR02532">
    <property type="entry name" value="IV_pilin_GFxxxE"/>
    <property type="match status" value="1"/>
</dbReference>
<sequence length="269" mass="30215">MKSSSRSSLPSQGFTLIELLVVIAIIAILASILFPVFASARAKARDIATLSNLKQIGLAAVQYTQDYDGVNVPMQMQSPPWYAWGVILQPYIKSTSVCFDAQRTVPYVQIDPYGQWAWSTTLAINRYGYASKWQNETDTRLDGGFQSPSTRAAFIAQGDPVGVNNDFQSMHWFDGQRSSCPNVSNLKDTTDWMWQYNRIYAGAKTYHRNFTPVVFADGHAKAINLDQYIGGDTSYGACENVYYNPGDLPNTTKGGKMQEFWGRWWETSF</sequence>
<dbReference type="Pfam" id="PF07963">
    <property type="entry name" value="N_methyl"/>
    <property type="match status" value="1"/>
</dbReference>
<dbReference type="InterPro" id="IPR012902">
    <property type="entry name" value="N_methyl_site"/>
</dbReference>
<dbReference type="RefSeq" id="WP_119322857.1">
    <property type="nucleotide sequence ID" value="NZ_AP025739.1"/>
</dbReference>
<accession>A0A402CZW0</accession>
<keyword evidence="2" id="KW-1185">Reference proteome</keyword>
<reference evidence="1 2" key="1">
    <citation type="journal article" date="2019" name="Int. J. Syst. Evol. Microbiol.">
        <title>Capsulimonas corticalis gen. nov., sp. nov., an aerobic capsulated bacterium, of a novel bacterial order, Capsulimonadales ord. nov., of the class Armatimonadia of the phylum Armatimonadetes.</title>
        <authorList>
            <person name="Li J."/>
            <person name="Kudo C."/>
            <person name="Tonouchi A."/>
        </authorList>
    </citation>
    <scope>NUCLEOTIDE SEQUENCE [LARGE SCALE GENOMIC DNA]</scope>
    <source>
        <strain evidence="1 2">AX-7</strain>
    </source>
</reference>
<dbReference type="KEGG" id="ccot:CCAX7_58630"/>
<dbReference type="Gene3D" id="3.30.700.10">
    <property type="entry name" value="Glycoprotein, Type 4 Pilin"/>
    <property type="match status" value="1"/>
</dbReference>
<organism evidence="1 2">
    <name type="scientific">Capsulimonas corticalis</name>
    <dbReference type="NCBI Taxonomy" id="2219043"/>
    <lineage>
        <taxon>Bacteria</taxon>
        <taxon>Bacillati</taxon>
        <taxon>Armatimonadota</taxon>
        <taxon>Armatimonadia</taxon>
        <taxon>Capsulimonadales</taxon>
        <taxon>Capsulimonadaceae</taxon>
        <taxon>Capsulimonas</taxon>
    </lineage>
</organism>
<gene>
    <name evidence="1" type="ORF">CCAX7_58630</name>
</gene>
<dbReference type="PANTHER" id="PTHR30093">
    <property type="entry name" value="GENERAL SECRETION PATHWAY PROTEIN G"/>
    <property type="match status" value="1"/>
</dbReference>
<protein>
    <submittedName>
        <fullName evidence="1">Uncharacterized protein</fullName>
    </submittedName>
</protein>
<dbReference type="OrthoDB" id="255848at2"/>